<dbReference type="InterPro" id="IPR043502">
    <property type="entry name" value="DNA/RNA_pol_sf"/>
</dbReference>
<sequence length="1160" mass="132169">MARSCKIKEIPSFGNRLSWGGKRENVWVQCRLDRSFGNAEWFTLFPRAKTEYLEMMGSDHRPILTRLVGEDTCHRGRFCFDKRLINKPETEEIIKKHWRLHSVGAGESVTARLLRCRRALSKWKRLAPTNSHTRITQLKKDLETESTKMFPNFQRLQGIKWDLNKAFREEEIYWKQKSRQKWLREGDRNTTFFHGSVKYKRLKNRVISLLDKHGLEAYEEGSKGSIAVEFFSELFTSSNPTGFEDVLEGMEPRVTEEMNLKLTSPITALEIKQAAFKVQGDSAPGIDGWTGTFFKQYWNTIGKEIVSEVEQFFQSGTMLQDWNHTQICLIPKKPNANAMTDMRPISLCSVLYKIVSNVLCTRLKRCLPKLVSETQGAFVSGRLISDNILIAHEIIHALRTNSKFNKDMIAIKTDMSKAYDRVEWDFLEHLFVKMGFNSTWIQWIMSCVRSVSYTVLINGSSHGFVKPSRGIRQGDPLSPFLFILCAEALVHLMQRRHEQQRLTGFQFNESCPSVQHLLFADDSLFICKANKEECEEVLNCLSLYGKASGQVINFAKSTVTFGGKASYDTKELVKTTLGIRNEGGSGSYLGLPECFSGSKQALLAFIGEKLQGRLHGWFAKSLSLGGKEVLLKSIAMALPVYAMSCFRLSKNLCRKLTSAMTEFWWSHCEGQRNIAWVAWAKLCKAKSEGGLGFKDLSDFNQALLAKQSWRMLNNPTSLVARFFKSRYFRYKSILDCGTGSRPSYAWRSILQGRDLLKKGLLKVIGDGSNTLVWQEKWIQEEHPRAPYRAQIFFDVRLKVSDLRDPSTGHWDVSKIENLFPPGDANRILAMKLAVGQPDRFIWPYNKAGAYTVKSGYWLSRTLPSLYEKPPEELIRSNKLKAKVWRLKTVPKIKSFLWRMLSGALAVADRLACRGISIDLRCPVCGDARETISHTLFGCHVARQAFALANVPLPSGGFSESSVENNWEHLEKVIQDTAAPEEIRSVIPWLLWNVWKYRNTVVFQGKQGEVQEIVIKAYQDALQWKDAQRQEELDHNGQVVHHAREAFTRSKSICEAGLRCVLWTVSALRDLHVARVIIAIDSAQVVEAITNPHNWPRFGLLLQEIQQLIEGFESWDCETVGRSANQAAVAIAKSVTRENRFQSYLALGGPSWLHDLISADD</sequence>
<dbReference type="PROSITE" id="PS50878">
    <property type="entry name" value="RT_POL"/>
    <property type="match status" value="1"/>
</dbReference>
<keyword evidence="2" id="KW-1185">Reference proteome</keyword>
<reference evidence="2" key="1">
    <citation type="journal article" date="2014" name="Nat. Commun.">
        <title>The emerging biofuel crop Camelina sativa retains a highly undifferentiated hexaploid genome structure.</title>
        <authorList>
            <person name="Kagale S."/>
            <person name="Koh C."/>
            <person name="Nixon J."/>
            <person name="Bollina V."/>
            <person name="Clarke W.E."/>
            <person name="Tuteja R."/>
            <person name="Spillane C."/>
            <person name="Robinson S.J."/>
            <person name="Links M.G."/>
            <person name="Clarke C."/>
            <person name="Higgins E.E."/>
            <person name="Huebert T."/>
            <person name="Sharpe A.G."/>
            <person name="Parkin I.A."/>
        </authorList>
    </citation>
    <scope>NUCLEOTIDE SEQUENCE [LARGE SCALE GENOMIC DNA]</scope>
    <source>
        <strain evidence="2">cv. DH55</strain>
    </source>
</reference>
<dbReference type="GeneID" id="104751896"/>
<dbReference type="CDD" id="cd01650">
    <property type="entry name" value="RT_nLTR_like"/>
    <property type="match status" value="1"/>
</dbReference>
<organism evidence="2 3">
    <name type="scientific">Camelina sativa</name>
    <name type="common">False flax</name>
    <name type="synonym">Myagrum sativum</name>
    <dbReference type="NCBI Taxonomy" id="90675"/>
    <lineage>
        <taxon>Eukaryota</taxon>
        <taxon>Viridiplantae</taxon>
        <taxon>Streptophyta</taxon>
        <taxon>Embryophyta</taxon>
        <taxon>Tracheophyta</taxon>
        <taxon>Spermatophyta</taxon>
        <taxon>Magnoliopsida</taxon>
        <taxon>eudicotyledons</taxon>
        <taxon>Gunneridae</taxon>
        <taxon>Pentapetalae</taxon>
        <taxon>rosids</taxon>
        <taxon>malvids</taxon>
        <taxon>Brassicales</taxon>
        <taxon>Brassicaceae</taxon>
        <taxon>Camelineae</taxon>
        <taxon>Camelina</taxon>
    </lineage>
</organism>
<dbReference type="PANTHER" id="PTHR33116">
    <property type="entry name" value="REVERSE TRANSCRIPTASE ZINC-BINDING DOMAIN-CONTAINING PROTEIN-RELATED-RELATED"/>
    <property type="match status" value="1"/>
</dbReference>
<name>A0ABM0WK62_CAMSA</name>
<evidence type="ECO:0000313" key="2">
    <source>
        <dbReference type="Proteomes" id="UP000694864"/>
    </source>
</evidence>
<gene>
    <name evidence="3" type="primary">LOC104751896</name>
</gene>
<protein>
    <submittedName>
        <fullName evidence="3">Uncharacterized protein LOC104751896</fullName>
    </submittedName>
</protein>
<dbReference type="Pfam" id="PF13966">
    <property type="entry name" value="zf-RVT"/>
    <property type="match status" value="1"/>
</dbReference>
<evidence type="ECO:0000259" key="1">
    <source>
        <dbReference type="PROSITE" id="PS50878"/>
    </source>
</evidence>
<dbReference type="RefSeq" id="XP_010472251.1">
    <property type="nucleotide sequence ID" value="XM_010473949.1"/>
</dbReference>
<reference evidence="3" key="2">
    <citation type="submission" date="2025-08" db="UniProtKB">
        <authorList>
            <consortium name="RefSeq"/>
        </authorList>
    </citation>
    <scope>IDENTIFICATION</scope>
    <source>
        <tissue evidence="3">Leaf</tissue>
    </source>
</reference>
<dbReference type="SUPFAM" id="SSF56672">
    <property type="entry name" value="DNA/RNA polymerases"/>
    <property type="match status" value="1"/>
</dbReference>
<feature type="domain" description="Reverse transcriptase" evidence="1">
    <location>
        <begin position="311"/>
        <end position="610"/>
    </location>
</feature>
<dbReference type="InterPro" id="IPR036397">
    <property type="entry name" value="RNaseH_sf"/>
</dbReference>
<dbReference type="InterPro" id="IPR026960">
    <property type="entry name" value="RVT-Znf"/>
</dbReference>
<dbReference type="InterPro" id="IPR036691">
    <property type="entry name" value="Endo/exonu/phosph_ase_sf"/>
</dbReference>
<evidence type="ECO:0000313" key="3">
    <source>
        <dbReference type="RefSeq" id="XP_010472251.1"/>
    </source>
</evidence>
<accession>A0ABM0WK62</accession>
<dbReference type="Pfam" id="PF00078">
    <property type="entry name" value="RVT_1"/>
    <property type="match status" value="1"/>
</dbReference>
<dbReference type="PANTHER" id="PTHR33116:SF86">
    <property type="entry name" value="REVERSE TRANSCRIPTASE DOMAIN-CONTAINING PROTEIN"/>
    <property type="match status" value="1"/>
</dbReference>
<dbReference type="Pfam" id="PF13456">
    <property type="entry name" value="RVT_3"/>
    <property type="match status" value="1"/>
</dbReference>
<dbReference type="InterPro" id="IPR044730">
    <property type="entry name" value="RNase_H-like_dom_plant"/>
</dbReference>
<dbReference type="SUPFAM" id="SSF56219">
    <property type="entry name" value="DNase I-like"/>
    <property type="match status" value="1"/>
</dbReference>
<dbReference type="InterPro" id="IPR000477">
    <property type="entry name" value="RT_dom"/>
</dbReference>
<dbReference type="CDD" id="cd06222">
    <property type="entry name" value="RNase_H_like"/>
    <property type="match status" value="1"/>
</dbReference>
<dbReference type="Gene3D" id="3.30.420.10">
    <property type="entry name" value="Ribonuclease H-like superfamily/Ribonuclease H"/>
    <property type="match status" value="1"/>
</dbReference>
<dbReference type="Proteomes" id="UP000694864">
    <property type="component" value="Chromosome 2"/>
</dbReference>
<dbReference type="InterPro" id="IPR002156">
    <property type="entry name" value="RNaseH_domain"/>
</dbReference>
<proteinExistence type="predicted"/>